<dbReference type="AlphaFoldDB" id="A0A8S9KMM8"/>
<feature type="compositionally biased region" description="Polar residues" evidence="2">
    <location>
        <begin position="62"/>
        <end position="81"/>
    </location>
</feature>
<proteinExistence type="predicted"/>
<feature type="region of interest" description="Disordered" evidence="2">
    <location>
        <begin position="1"/>
        <end position="41"/>
    </location>
</feature>
<gene>
    <name evidence="3" type="ORF">F2Q70_00042943</name>
</gene>
<protein>
    <submittedName>
        <fullName evidence="3">Uncharacterized protein</fullName>
    </submittedName>
</protein>
<evidence type="ECO:0000256" key="1">
    <source>
        <dbReference type="SAM" id="Coils"/>
    </source>
</evidence>
<accession>A0A8S9KMM8</accession>
<evidence type="ECO:0000313" key="3">
    <source>
        <dbReference type="EMBL" id="KAF2594586.1"/>
    </source>
</evidence>
<name>A0A8S9KMM8_BRACR</name>
<reference evidence="3" key="1">
    <citation type="submission" date="2019-12" db="EMBL/GenBank/DDBJ databases">
        <title>Genome sequencing and annotation of Brassica cretica.</title>
        <authorList>
            <person name="Studholme D.J."/>
            <person name="Sarris P.F."/>
        </authorList>
    </citation>
    <scope>NUCLEOTIDE SEQUENCE</scope>
    <source>
        <strain evidence="3">PFS-102/07</strain>
        <tissue evidence="3">Leaf</tissue>
    </source>
</reference>
<feature type="coiled-coil region" evidence="1">
    <location>
        <begin position="139"/>
        <end position="166"/>
    </location>
</feature>
<sequence>MLSAQGVGPSYQAQTQKEKQPTTLNAPTVKKMSSQSRGSCARTTLPAHGILTSNRFDALNPYATNPSNRDFESRSISSDQPDVNPERTEARVWNLPGDRHSSDDLTRSQSRTISPTPLAQTRGELTKLGGMMTTLIDEIRSHRIANQAVANRLDQAERELADHRAASIRERN</sequence>
<keyword evidence="1" id="KW-0175">Coiled coil</keyword>
<evidence type="ECO:0000256" key="2">
    <source>
        <dbReference type="SAM" id="MobiDB-lite"/>
    </source>
</evidence>
<comment type="caution">
    <text evidence="3">The sequence shown here is derived from an EMBL/GenBank/DDBJ whole genome shotgun (WGS) entry which is preliminary data.</text>
</comment>
<organism evidence="3">
    <name type="scientific">Brassica cretica</name>
    <name type="common">Mustard</name>
    <dbReference type="NCBI Taxonomy" id="69181"/>
    <lineage>
        <taxon>Eukaryota</taxon>
        <taxon>Viridiplantae</taxon>
        <taxon>Streptophyta</taxon>
        <taxon>Embryophyta</taxon>
        <taxon>Tracheophyta</taxon>
        <taxon>Spermatophyta</taxon>
        <taxon>Magnoliopsida</taxon>
        <taxon>eudicotyledons</taxon>
        <taxon>Gunneridae</taxon>
        <taxon>Pentapetalae</taxon>
        <taxon>rosids</taxon>
        <taxon>malvids</taxon>
        <taxon>Brassicales</taxon>
        <taxon>Brassicaceae</taxon>
        <taxon>Brassiceae</taxon>
        <taxon>Brassica</taxon>
    </lineage>
</organism>
<dbReference type="EMBL" id="QGKY02000164">
    <property type="protein sequence ID" value="KAF2594586.1"/>
    <property type="molecule type" value="Genomic_DNA"/>
</dbReference>
<feature type="region of interest" description="Disordered" evidence="2">
    <location>
        <begin position="58"/>
        <end position="87"/>
    </location>
</feature>
<feature type="compositionally biased region" description="Polar residues" evidence="2">
    <location>
        <begin position="11"/>
        <end position="41"/>
    </location>
</feature>